<keyword evidence="1" id="KW-0732">Signal</keyword>
<dbReference type="RefSeq" id="WP_259831011.1">
    <property type="nucleotide sequence ID" value="NZ_JANZQH010000010.1"/>
</dbReference>
<evidence type="ECO:0000313" key="2">
    <source>
        <dbReference type="EMBL" id="MCT2409480.1"/>
    </source>
</evidence>
<comment type="caution">
    <text evidence="2">The sequence shown here is derived from an EMBL/GenBank/DDBJ whole genome shotgun (WGS) entry which is preliminary data.</text>
</comment>
<evidence type="ECO:0000313" key="3">
    <source>
        <dbReference type="Proteomes" id="UP001142057"/>
    </source>
</evidence>
<name>A0ABT2ILE7_9FLAO</name>
<proteinExistence type="predicted"/>
<dbReference type="Proteomes" id="UP001142057">
    <property type="component" value="Unassembled WGS sequence"/>
</dbReference>
<feature type="signal peptide" evidence="1">
    <location>
        <begin position="1"/>
        <end position="20"/>
    </location>
</feature>
<sequence>MKKHKLILLQLSCAACFYSAQQGGVGIGTSNPDPSAILEIKASNKGLQLPIVSLTSTADILTVPNPKTGFIVYNKAVAGSGNSAVDKGLYAYNGTTWEKMWTKTNVKTEVNKIPFITPVFAASNMAISSSIAADTISNITFNTLYQNSPAGVQGSSGAYTGYTIQQAGGYVISFNVDIRNVSGDTQGHAAVYVRKNGSTICTYGAAKVHQFGGVSSSCNVKLVAGDVISFAAQSSNADFQITNPNVSISRTSN</sequence>
<evidence type="ECO:0000256" key="1">
    <source>
        <dbReference type="SAM" id="SignalP"/>
    </source>
</evidence>
<dbReference type="InterPro" id="IPR008983">
    <property type="entry name" value="Tumour_necrosis_fac-like_dom"/>
</dbReference>
<keyword evidence="3" id="KW-1185">Reference proteome</keyword>
<dbReference type="Gene3D" id="2.60.120.40">
    <property type="match status" value="1"/>
</dbReference>
<evidence type="ECO:0008006" key="4">
    <source>
        <dbReference type="Google" id="ProtNLM"/>
    </source>
</evidence>
<protein>
    <recommendedName>
        <fullName evidence="4">C1q domain-containing protein</fullName>
    </recommendedName>
</protein>
<reference evidence="2" key="1">
    <citation type="submission" date="2022-08" db="EMBL/GenBank/DDBJ databases">
        <title>Chryseobacterium antibioticum,isolated from the rhizosphere soil of Pyrola in Tibet.</title>
        <authorList>
            <person name="Kan Y."/>
        </authorList>
    </citation>
    <scope>NUCLEOTIDE SEQUENCE</scope>
    <source>
        <strain evidence="2">Pc2-12</strain>
    </source>
</reference>
<accession>A0ABT2ILE7</accession>
<dbReference type="EMBL" id="JANZQH010000010">
    <property type="protein sequence ID" value="MCT2409480.1"/>
    <property type="molecule type" value="Genomic_DNA"/>
</dbReference>
<feature type="chain" id="PRO_5045681361" description="C1q domain-containing protein" evidence="1">
    <location>
        <begin position="21"/>
        <end position="253"/>
    </location>
</feature>
<organism evidence="2 3">
    <name type="scientific">Chryseobacterium pyrolae</name>
    <dbReference type="NCBI Taxonomy" id="2987481"/>
    <lineage>
        <taxon>Bacteria</taxon>
        <taxon>Pseudomonadati</taxon>
        <taxon>Bacteroidota</taxon>
        <taxon>Flavobacteriia</taxon>
        <taxon>Flavobacteriales</taxon>
        <taxon>Weeksellaceae</taxon>
        <taxon>Chryseobacterium group</taxon>
        <taxon>Chryseobacterium</taxon>
    </lineage>
</organism>
<gene>
    <name evidence="2" type="ORF">NZD88_18165</name>
</gene>